<evidence type="ECO:0000313" key="3">
    <source>
        <dbReference type="Proteomes" id="UP000281391"/>
    </source>
</evidence>
<name>A0A447KZU1_SEROD</name>
<organism evidence="2 3">
    <name type="scientific">Serratia odorifera</name>
    <dbReference type="NCBI Taxonomy" id="618"/>
    <lineage>
        <taxon>Bacteria</taxon>
        <taxon>Pseudomonadati</taxon>
        <taxon>Pseudomonadota</taxon>
        <taxon>Gammaproteobacteria</taxon>
        <taxon>Enterobacterales</taxon>
        <taxon>Yersiniaceae</taxon>
        <taxon>Serratia</taxon>
    </lineage>
</organism>
<dbReference type="AlphaFoldDB" id="A0A447KZU1"/>
<gene>
    <name evidence="2" type="ORF">NCTC11214_04565</name>
</gene>
<evidence type="ECO:0000256" key="1">
    <source>
        <dbReference type="SAM" id="Phobius"/>
    </source>
</evidence>
<accession>A0A447KZU1</accession>
<dbReference type="EMBL" id="LR134117">
    <property type="protein sequence ID" value="VDZ63636.1"/>
    <property type="molecule type" value="Genomic_DNA"/>
</dbReference>
<feature type="transmembrane region" description="Helical" evidence="1">
    <location>
        <begin position="54"/>
        <end position="76"/>
    </location>
</feature>
<sequence>MISPDRKNIFMLFIYMVIGSAVGIFMTVLITSLLVDVYLYIIKGVKIDIYSYDFMKLFNISFFCGLIGGGGCWAIYYRNYRRNK</sequence>
<keyword evidence="1" id="KW-1133">Transmembrane helix</keyword>
<protein>
    <submittedName>
        <fullName evidence="2">Uncharacterized protein</fullName>
    </submittedName>
</protein>
<keyword evidence="1" id="KW-0812">Transmembrane</keyword>
<evidence type="ECO:0000313" key="2">
    <source>
        <dbReference type="EMBL" id="VDZ63636.1"/>
    </source>
</evidence>
<dbReference type="KEGG" id="sof:NCTC11214_04565"/>
<keyword evidence="1" id="KW-0472">Membrane</keyword>
<feature type="transmembrane region" description="Helical" evidence="1">
    <location>
        <begin position="12"/>
        <end position="42"/>
    </location>
</feature>
<proteinExistence type="predicted"/>
<reference evidence="2 3" key="1">
    <citation type="submission" date="2018-12" db="EMBL/GenBank/DDBJ databases">
        <authorList>
            <consortium name="Pathogen Informatics"/>
        </authorList>
    </citation>
    <scope>NUCLEOTIDE SEQUENCE [LARGE SCALE GENOMIC DNA]</scope>
    <source>
        <strain evidence="2 3">NCTC11214</strain>
    </source>
</reference>
<dbReference type="Proteomes" id="UP000281391">
    <property type="component" value="Chromosome"/>
</dbReference>